<keyword evidence="3" id="KW-1185">Reference proteome</keyword>
<evidence type="ECO:0000313" key="2">
    <source>
        <dbReference type="EMBL" id="OBZ66658.1"/>
    </source>
</evidence>
<dbReference type="EMBL" id="LUGG01000029">
    <property type="protein sequence ID" value="OBZ66658.1"/>
    <property type="molecule type" value="Genomic_DNA"/>
</dbReference>
<dbReference type="AlphaFoldDB" id="A0A1C7LQ09"/>
<evidence type="ECO:0000256" key="1">
    <source>
        <dbReference type="SAM" id="MobiDB-lite"/>
    </source>
</evidence>
<name>A0A1C7LQ09_GRIFR</name>
<dbReference type="OrthoDB" id="2755983at2759"/>
<accession>A0A1C7LQ09</accession>
<dbReference type="Proteomes" id="UP000092993">
    <property type="component" value="Unassembled WGS sequence"/>
</dbReference>
<dbReference type="OMA" id="CARMAYT"/>
<organism evidence="2 3">
    <name type="scientific">Grifola frondosa</name>
    <name type="common">Maitake</name>
    <name type="synonym">Polyporus frondosus</name>
    <dbReference type="NCBI Taxonomy" id="5627"/>
    <lineage>
        <taxon>Eukaryota</taxon>
        <taxon>Fungi</taxon>
        <taxon>Dikarya</taxon>
        <taxon>Basidiomycota</taxon>
        <taxon>Agaricomycotina</taxon>
        <taxon>Agaricomycetes</taxon>
        <taxon>Polyporales</taxon>
        <taxon>Grifolaceae</taxon>
        <taxon>Grifola</taxon>
    </lineage>
</organism>
<feature type="region of interest" description="Disordered" evidence="1">
    <location>
        <begin position="189"/>
        <end position="209"/>
    </location>
</feature>
<proteinExistence type="predicted"/>
<evidence type="ECO:0000313" key="3">
    <source>
        <dbReference type="Proteomes" id="UP000092993"/>
    </source>
</evidence>
<dbReference type="STRING" id="5627.A0A1C7LQ09"/>
<comment type="caution">
    <text evidence="2">The sequence shown here is derived from an EMBL/GenBank/DDBJ whole genome shotgun (WGS) entry which is preliminary data.</text>
</comment>
<gene>
    <name evidence="2" type="ORF">A0H81_13366</name>
</gene>
<protein>
    <submittedName>
        <fullName evidence="2">Uncharacterized protein</fullName>
    </submittedName>
</protein>
<reference evidence="2 3" key="1">
    <citation type="submission" date="2016-03" db="EMBL/GenBank/DDBJ databases">
        <title>Whole genome sequencing of Grifola frondosa 9006-11.</title>
        <authorList>
            <person name="Min B."/>
            <person name="Park H."/>
            <person name="Kim J.-G."/>
            <person name="Cho H."/>
            <person name="Oh Y.-L."/>
            <person name="Kong W.-S."/>
            <person name="Choi I.-G."/>
        </authorList>
    </citation>
    <scope>NUCLEOTIDE SEQUENCE [LARGE SCALE GENOMIC DNA]</scope>
    <source>
        <strain evidence="2 3">9006-11</strain>
    </source>
</reference>
<sequence>MQSTSSSSHRGGRRALGTAVGRHYSCLLSKVRSDLRQLMQHSLRKLTGDPRAQMYWTPHAYRTYVVQRHRIKLVGWPKSVRFRNLSFVRGGINPIRLLFDLWKDGVMHFERLSEHESPEDLEMPGDRLEDGAQPPRRNVIRTQRSDVGKHRMRPITNPLGLPLRRMRLTGAKSLPMVPDEWDEEIEDFTDDEGKRDLAMDDEIEDADGF</sequence>
<feature type="compositionally biased region" description="Acidic residues" evidence="1">
    <location>
        <begin position="199"/>
        <end position="209"/>
    </location>
</feature>